<dbReference type="SUPFAM" id="SSF46626">
    <property type="entry name" value="Cytochrome c"/>
    <property type="match status" value="1"/>
</dbReference>
<dbReference type="STRING" id="153721.MYP_2895"/>
<reference evidence="2 3" key="1">
    <citation type="submission" date="2014-09" db="EMBL/GenBank/DDBJ databases">
        <title>Sporocytophaga myxococcoides PG-01 genome sequencing.</title>
        <authorList>
            <person name="Liu L."/>
            <person name="Gao P.J."/>
            <person name="Chen G.J."/>
            <person name="Wang L.S."/>
        </authorList>
    </citation>
    <scope>NUCLEOTIDE SEQUENCE [LARGE SCALE GENOMIC DNA]</scope>
    <source>
        <strain evidence="2 3">PG-01</strain>
    </source>
</reference>
<keyword evidence="3" id="KW-1185">Reference proteome</keyword>
<dbReference type="GO" id="GO:0020037">
    <property type="term" value="F:heme binding"/>
    <property type="evidence" value="ECO:0007669"/>
    <property type="project" value="InterPro"/>
</dbReference>
<dbReference type="InterPro" id="IPR011429">
    <property type="entry name" value="Cyt_c_Planctomycete-type"/>
</dbReference>
<comment type="caution">
    <text evidence="2">The sequence shown here is derived from an EMBL/GenBank/DDBJ whole genome shotgun (WGS) entry which is preliminary data.</text>
</comment>
<sequence length="78" mass="8506">MSVKYILSSNCITCHSKNIASGGVVLDTYESVREQAQKGALMGAILHKSGYQPMPPGTSIPQCQIEKIQQWVDANEPQ</sequence>
<gene>
    <name evidence="2" type="ORF">MYP_2895</name>
</gene>
<protein>
    <recommendedName>
        <fullName evidence="1">Cytochrome C Planctomycete-type domain-containing protein</fullName>
    </recommendedName>
</protein>
<accession>A0A098LFA6</accession>
<dbReference type="Pfam" id="PF07635">
    <property type="entry name" value="PSCyt1"/>
    <property type="match status" value="1"/>
</dbReference>
<name>A0A098LFA6_9BACT</name>
<organism evidence="2 3">
    <name type="scientific">Sporocytophaga myxococcoides</name>
    <dbReference type="NCBI Taxonomy" id="153721"/>
    <lineage>
        <taxon>Bacteria</taxon>
        <taxon>Pseudomonadati</taxon>
        <taxon>Bacteroidota</taxon>
        <taxon>Cytophagia</taxon>
        <taxon>Cytophagales</taxon>
        <taxon>Cytophagaceae</taxon>
        <taxon>Sporocytophaga</taxon>
    </lineage>
</organism>
<dbReference type="eggNOG" id="COG2010">
    <property type="taxonomic scope" value="Bacteria"/>
</dbReference>
<dbReference type="EMBL" id="BBLT01000005">
    <property type="protein sequence ID" value="GAL85666.1"/>
    <property type="molecule type" value="Genomic_DNA"/>
</dbReference>
<evidence type="ECO:0000259" key="1">
    <source>
        <dbReference type="Pfam" id="PF07635"/>
    </source>
</evidence>
<dbReference type="Proteomes" id="UP000030185">
    <property type="component" value="Unassembled WGS sequence"/>
</dbReference>
<dbReference type="AlphaFoldDB" id="A0A098LFA6"/>
<evidence type="ECO:0000313" key="3">
    <source>
        <dbReference type="Proteomes" id="UP000030185"/>
    </source>
</evidence>
<evidence type="ECO:0000313" key="2">
    <source>
        <dbReference type="EMBL" id="GAL85666.1"/>
    </source>
</evidence>
<dbReference type="GO" id="GO:0009055">
    <property type="term" value="F:electron transfer activity"/>
    <property type="evidence" value="ECO:0007669"/>
    <property type="project" value="InterPro"/>
</dbReference>
<dbReference type="Gene3D" id="1.10.760.10">
    <property type="entry name" value="Cytochrome c-like domain"/>
    <property type="match status" value="1"/>
</dbReference>
<dbReference type="InterPro" id="IPR036909">
    <property type="entry name" value="Cyt_c-like_dom_sf"/>
</dbReference>
<proteinExistence type="predicted"/>
<feature type="domain" description="Cytochrome C Planctomycete-type" evidence="1">
    <location>
        <begin position="11"/>
        <end position="56"/>
    </location>
</feature>